<dbReference type="InterPro" id="IPR050561">
    <property type="entry name" value="PTP"/>
</dbReference>
<dbReference type="PANTHER" id="PTHR23339">
    <property type="entry name" value="TYROSINE SPECIFIC PROTEIN PHOSPHATASE AND DUAL SPECIFICITY PROTEIN PHOSPHATASE"/>
    <property type="match status" value="1"/>
</dbReference>
<protein>
    <recommendedName>
        <fullName evidence="1">protein-tyrosine-phosphatase</fullName>
        <ecNumber evidence="1">3.1.3.48</ecNumber>
    </recommendedName>
</protein>
<dbReference type="EMBL" id="HBFB01029613">
    <property type="protein sequence ID" value="CAD8692380.1"/>
    <property type="molecule type" value="Transcribed_RNA"/>
</dbReference>
<proteinExistence type="predicted"/>
<keyword evidence="2" id="KW-0378">Hydrolase</keyword>
<dbReference type="InterPro" id="IPR057023">
    <property type="entry name" value="PTP-SAK"/>
</dbReference>
<gene>
    <name evidence="5" type="ORF">CLEI1391_LOCUS16563</name>
</gene>
<evidence type="ECO:0000256" key="1">
    <source>
        <dbReference type="ARBA" id="ARBA00013064"/>
    </source>
</evidence>
<accession>A0A7S0S0P8</accession>
<feature type="domain" description="Tyrosine specific protein phosphatases" evidence="3">
    <location>
        <begin position="215"/>
        <end position="270"/>
    </location>
</feature>
<dbReference type="AlphaFoldDB" id="A0A7S0S0P8"/>
<organism evidence="5">
    <name type="scientific">Chlamydomonas leiostraca</name>
    <dbReference type="NCBI Taxonomy" id="1034604"/>
    <lineage>
        <taxon>Eukaryota</taxon>
        <taxon>Viridiplantae</taxon>
        <taxon>Chlorophyta</taxon>
        <taxon>core chlorophytes</taxon>
        <taxon>Chlorophyceae</taxon>
        <taxon>CS clade</taxon>
        <taxon>Chlamydomonadales</taxon>
        <taxon>Chlamydomonadaceae</taxon>
        <taxon>Chlamydomonas</taxon>
    </lineage>
</organism>
<dbReference type="PROSITE" id="PS50206">
    <property type="entry name" value="RHODANESE_3"/>
    <property type="match status" value="1"/>
</dbReference>
<dbReference type="InterPro" id="IPR029021">
    <property type="entry name" value="Prot-tyrosine_phosphatase-like"/>
</dbReference>
<evidence type="ECO:0000313" key="5">
    <source>
        <dbReference type="EMBL" id="CAD8692380.1"/>
    </source>
</evidence>
<dbReference type="InterPro" id="IPR000387">
    <property type="entry name" value="Tyr_Pase_dom"/>
</dbReference>
<dbReference type="PROSITE" id="PS50056">
    <property type="entry name" value="TYR_PHOSPHATASE_2"/>
    <property type="match status" value="1"/>
</dbReference>
<reference evidence="5" key="1">
    <citation type="submission" date="2021-01" db="EMBL/GenBank/DDBJ databases">
        <authorList>
            <person name="Corre E."/>
            <person name="Pelletier E."/>
            <person name="Niang G."/>
            <person name="Scheremetjew M."/>
            <person name="Finn R."/>
            <person name="Kale V."/>
            <person name="Holt S."/>
            <person name="Cochrane G."/>
            <person name="Meng A."/>
            <person name="Brown T."/>
            <person name="Cohen L."/>
        </authorList>
    </citation>
    <scope>NUCLEOTIDE SEQUENCE</scope>
    <source>
        <strain evidence="5">SAG 11-49</strain>
    </source>
</reference>
<dbReference type="InterPro" id="IPR001763">
    <property type="entry name" value="Rhodanese-like_dom"/>
</dbReference>
<dbReference type="SUPFAM" id="SSF52799">
    <property type="entry name" value="(Phosphotyrosine protein) phosphatases II"/>
    <property type="match status" value="1"/>
</dbReference>
<evidence type="ECO:0000259" key="3">
    <source>
        <dbReference type="PROSITE" id="PS50056"/>
    </source>
</evidence>
<dbReference type="Gene3D" id="3.90.190.10">
    <property type="entry name" value="Protein tyrosine phosphatase superfamily"/>
    <property type="match status" value="1"/>
</dbReference>
<dbReference type="GO" id="GO:0004725">
    <property type="term" value="F:protein tyrosine phosphatase activity"/>
    <property type="evidence" value="ECO:0007669"/>
    <property type="project" value="UniProtKB-EC"/>
</dbReference>
<name>A0A7S0S0P8_9CHLO</name>
<dbReference type="EC" id="3.1.3.48" evidence="1"/>
<sequence>MQCSMHQSSLRAHARGRARPFTGTAFTVARPNVPVAAPAQASPSSTRAQSVQALPSLAPLDANYEKAHTFADFANWAVPGSLLLGRYPYCEPSRCAHDHAKGEAQLQQILEAGITTFVSLQAEVPAQDKMKMSGVDGFLPYKATAELIKSALSPPPPMEIVEGLRNPTLDKFLPKRKRETARDLDPEIHERFVTPSYTLNFLHMPVTDLSIPDATALKPLVDDLLARLDKGEKLYVHCWGGRGRAGTVGAIMLALGYGVSVDEALERVQRSFNTRQDNKERSPETDEQHAFVRSFVKQHAKVAAKH</sequence>
<dbReference type="Pfam" id="PF22784">
    <property type="entry name" value="PTP-SAK"/>
    <property type="match status" value="1"/>
</dbReference>
<evidence type="ECO:0000256" key="2">
    <source>
        <dbReference type="ARBA" id="ARBA00022801"/>
    </source>
</evidence>
<evidence type="ECO:0000259" key="4">
    <source>
        <dbReference type="PROSITE" id="PS50206"/>
    </source>
</evidence>
<feature type="domain" description="Rhodanese" evidence="4">
    <location>
        <begin position="212"/>
        <end position="267"/>
    </location>
</feature>